<comment type="caution">
    <text evidence="6">The sequence shown here is derived from an EMBL/GenBank/DDBJ whole genome shotgun (WGS) entry which is preliminary data.</text>
</comment>
<feature type="transmembrane region" description="Helical" evidence="5">
    <location>
        <begin position="272"/>
        <end position="296"/>
    </location>
</feature>
<evidence type="ECO:0000256" key="2">
    <source>
        <dbReference type="ARBA" id="ARBA00022692"/>
    </source>
</evidence>
<feature type="transmembrane region" description="Helical" evidence="5">
    <location>
        <begin position="89"/>
        <end position="110"/>
    </location>
</feature>
<evidence type="ECO:0000256" key="3">
    <source>
        <dbReference type="ARBA" id="ARBA00022989"/>
    </source>
</evidence>
<evidence type="ECO:0000313" key="6">
    <source>
        <dbReference type="EMBL" id="MCY1141483.1"/>
    </source>
</evidence>
<keyword evidence="3 5" id="KW-1133">Transmembrane helix</keyword>
<sequence>MTGPVTLARRTMGVGALLGVAAVASSPQTVLNGGIPATYAQSGVQGVPLSFVIVMGVLALLAVGYVAVSRHVPHGAPFYAQLARGLGPGWGLAVAGIALLGYNCLQVSLFPLLGTAIAAMTGIGSWWMWAAAGWLVVLLLGRYPGAANAKFLGVLLACEIGIVLAFDIAALSNPAQGLTLDGFVPSELFVTGGGAGALVFAAAAFAGAESLPAYGDEARSTGTIVIATFAAYGLLGGLYALTSWAYAAVVGATRLSTGAVVDEPMAILAGTWGPGIGAMGTVLLITSVLAAMSALAGISARYLRALGDDGVLPAALAAVSPGADGGAPRGGSLAQAAVSAVVLGGFVVAGVDPMGVMFVWLSTIGAVCILGLLMLSSWSAVSFFGKGNGSRESVWVRQLLPGAGGVIGVLTLVFTGSNLPMMLGLPDGSPLPFQIGVPVLAVTVLLFVVRGRWLKRHRPQIYEQLGYRRVDPLRVRDPRIVGLKL</sequence>
<organism evidence="6 7">
    <name type="scientific">Paractinoplanes pyxinae</name>
    <dbReference type="NCBI Taxonomy" id="2997416"/>
    <lineage>
        <taxon>Bacteria</taxon>
        <taxon>Bacillati</taxon>
        <taxon>Actinomycetota</taxon>
        <taxon>Actinomycetes</taxon>
        <taxon>Micromonosporales</taxon>
        <taxon>Micromonosporaceae</taxon>
        <taxon>Paractinoplanes</taxon>
    </lineage>
</organism>
<keyword evidence="4 5" id="KW-0472">Membrane</keyword>
<dbReference type="InterPro" id="IPR050367">
    <property type="entry name" value="APC_superfamily"/>
</dbReference>
<keyword evidence="7" id="KW-1185">Reference proteome</keyword>
<feature type="transmembrane region" description="Helical" evidence="5">
    <location>
        <begin position="151"/>
        <end position="169"/>
    </location>
</feature>
<dbReference type="Gene3D" id="1.20.1740.10">
    <property type="entry name" value="Amino acid/polyamine transporter I"/>
    <property type="match status" value="1"/>
</dbReference>
<feature type="transmembrane region" description="Helical" evidence="5">
    <location>
        <begin position="399"/>
        <end position="419"/>
    </location>
</feature>
<dbReference type="EMBL" id="JAPNTZ010000009">
    <property type="protein sequence ID" value="MCY1141483.1"/>
    <property type="molecule type" value="Genomic_DNA"/>
</dbReference>
<evidence type="ECO:0000256" key="4">
    <source>
        <dbReference type="ARBA" id="ARBA00023136"/>
    </source>
</evidence>
<name>A0ABT4B4R1_9ACTN</name>
<dbReference type="Proteomes" id="UP001151002">
    <property type="component" value="Unassembled WGS sequence"/>
</dbReference>
<feature type="transmembrane region" description="Helical" evidence="5">
    <location>
        <begin position="189"/>
        <end position="208"/>
    </location>
</feature>
<protein>
    <submittedName>
        <fullName evidence="6">APC family permease</fullName>
    </submittedName>
</protein>
<evidence type="ECO:0000313" key="7">
    <source>
        <dbReference type="Proteomes" id="UP001151002"/>
    </source>
</evidence>
<gene>
    <name evidence="6" type="ORF">OWR29_26095</name>
</gene>
<comment type="subcellular location">
    <subcellularLocation>
        <location evidence="1">Membrane</location>
        <topology evidence="1">Multi-pass membrane protein</topology>
    </subcellularLocation>
</comment>
<evidence type="ECO:0000256" key="5">
    <source>
        <dbReference type="SAM" id="Phobius"/>
    </source>
</evidence>
<feature type="transmembrane region" description="Helical" evidence="5">
    <location>
        <begin position="333"/>
        <end position="351"/>
    </location>
</feature>
<accession>A0ABT4B4R1</accession>
<reference evidence="6" key="1">
    <citation type="submission" date="2022-11" db="EMBL/GenBank/DDBJ databases">
        <authorList>
            <person name="Somphong A."/>
            <person name="Phongsopitanun W."/>
        </authorList>
    </citation>
    <scope>NUCLEOTIDE SEQUENCE</scope>
    <source>
        <strain evidence="6">Pm04-4</strain>
    </source>
</reference>
<dbReference type="RefSeq" id="WP_267565866.1">
    <property type="nucleotide sequence ID" value="NZ_JAPNTZ010000009.1"/>
</dbReference>
<keyword evidence="2 5" id="KW-0812">Transmembrane</keyword>
<feature type="transmembrane region" description="Helical" evidence="5">
    <location>
        <begin position="48"/>
        <end position="68"/>
    </location>
</feature>
<evidence type="ECO:0000256" key="1">
    <source>
        <dbReference type="ARBA" id="ARBA00004141"/>
    </source>
</evidence>
<feature type="transmembrane region" description="Helical" evidence="5">
    <location>
        <begin position="229"/>
        <end position="252"/>
    </location>
</feature>
<feature type="transmembrane region" description="Helical" evidence="5">
    <location>
        <begin position="431"/>
        <end position="449"/>
    </location>
</feature>
<feature type="transmembrane region" description="Helical" evidence="5">
    <location>
        <begin position="116"/>
        <end position="139"/>
    </location>
</feature>
<dbReference type="PANTHER" id="PTHR42770:SF16">
    <property type="entry name" value="AMINO ACID PERMEASE"/>
    <property type="match status" value="1"/>
</dbReference>
<dbReference type="PANTHER" id="PTHR42770">
    <property type="entry name" value="AMINO ACID TRANSPORTER-RELATED"/>
    <property type="match status" value="1"/>
</dbReference>
<proteinExistence type="predicted"/>
<feature type="transmembrane region" description="Helical" evidence="5">
    <location>
        <begin position="357"/>
        <end position="378"/>
    </location>
</feature>